<organism evidence="3 4">
    <name type="scientific">Chlamydia suis</name>
    <dbReference type="NCBI Taxonomy" id="83559"/>
    <lineage>
        <taxon>Bacteria</taxon>
        <taxon>Pseudomonadati</taxon>
        <taxon>Chlamydiota</taxon>
        <taxon>Chlamydiia</taxon>
        <taxon>Chlamydiales</taxon>
        <taxon>Chlamydiaceae</taxon>
        <taxon>Chlamydia/Chlamydophila group</taxon>
        <taxon>Chlamydia</taxon>
    </lineage>
</organism>
<feature type="transmembrane region" description="Helical" evidence="2">
    <location>
        <begin position="37"/>
        <end position="58"/>
    </location>
</feature>
<dbReference type="EMBL" id="CP035278">
    <property type="protein sequence ID" value="QHP83559.1"/>
    <property type="molecule type" value="Genomic_DNA"/>
</dbReference>
<dbReference type="Proteomes" id="UP000512184">
    <property type="component" value="Chromosome"/>
</dbReference>
<keyword evidence="4" id="KW-1185">Reference proteome</keyword>
<keyword evidence="2" id="KW-1133">Transmembrane helix</keyword>
<reference evidence="3" key="1">
    <citation type="submission" date="2019-01" db="EMBL/GenBank/DDBJ databases">
        <title>Whole genome sequencing and annotation enables comparative genome analysis that reveals unique features of the Chlamydia suis R19 Genome.</title>
        <authorList>
            <person name="Dimond Z.E."/>
        </authorList>
    </citation>
    <scope>NUCLEOTIDE SEQUENCE [LARGE SCALE GENOMIC DNA]</scope>
    <source>
        <strain evidence="3">R19</strain>
    </source>
</reference>
<evidence type="ECO:0000256" key="1">
    <source>
        <dbReference type="SAM" id="MobiDB-lite"/>
    </source>
</evidence>
<gene>
    <name evidence="3" type="ORF">Chls_684</name>
</gene>
<name>A0ABX6IQW2_9CHLA</name>
<accession>A0ABX6IQW2</accession>
<protein>
    <submittedName>
        <fullName evidence="3">Inclusion membrane protein-46</fullName>
    </submittedName>
</protein>
<keyword evidence="2" id="KW-0812">Transmembrane</keyword>
<evidence type="ECO:0000313" key="4">
    <source>
        <dbReference type="Proteomes" id="UP000512184"/>
    </source>
</evidence>
<sequence>MAVLRTCSVSGQAPVSFSPSSNQKVQNHKSGVPCSKVSALLAVSLLAVGIILTIALLAPTGSFACILVAGILALHLLIALALGFWIASPHSTAPSLQHGEPKKIT</sequence>
<proteinExistence type="predicted"/>
<feature type="transmembrane region" description="Helical" evidence="2">
    <location>
        <begin position="65"/>
        <end position="87"/>
    </location>
</feature>
<feature type="region of interest" description="Disordered" evidence="1">
    <location>
        <begin position="7"/>
        <end position="26"/>
    </location>
</feature>
<evidence type="ECO:0000256" key="2">
    <source>
        <dbReference type="SAM" id="Phobius"/>
    </source>
</evidence>
<evidence type="ECO:0000313" key="3">
    <source>
        <dbReference type="EMBL" id="QHP83559.1"/>
    </source>
</evidence>
<dbReference type="RefSeq" id="WP_080122248.1">
    <property type="nucleotide sequence ID" value="NZ_CP035278.1"/>
</dbReference>
<keyword evidence="2" id="KW-0472">Membrane</keyword>